<accession>A0A4Q4TSK6</accession>
<sequence length="306" mass="33254">METPRSPPFDSGFPGVKETKPMACISIREHIRWLPGPPEENTSTVVLTSPGRRFVDIRILLRPGGARAHVSSPDGGASAKAATITGEGAPDLCPHVAWPKLMRTVVDQAPPTTALSPSDVDWAFAGYSRSSEPRQDGSRHAAWLHVVDSRTPDHPERVVVDEAEVCPYGDDDGRSRAIERGRMPHPDTGVVTNYEELWVDVEPQAAAPSLAEKARCVVLELGGDDGAAGRRGMVVCLGRRCQGVARAGAEFALEQWVWEKGGWRRENRVGEVWLPCTEAFEGKGLQIDGKVERDGLAWTVVELGEV</sequence>
<dbReference type="OrthoDB" id="4045395at2759"/>
<dbReference type="InterPro" id="IPR043047">
    <property type="entry name" value="Hri1_N_sf"/>
</dbReference>
<gene>
    <name evidence="1" type="ORF">DL764_000609</name>
</gene>
<dbReference type="Proteomes" id="UP000293360">
    <property type="component" value="Unassembled WGS sequence"/>
</dbReference>
<protein>
    <recommendedName>
        <fullName evidence="3">Protein HRI1</fullName>
    </recommendedName>
</protein>
<reference evidence="1 2" key="1">
    <citation type="submission" date="2018-06" db="EMBL/GenBank/DDBJ databases">
        <title>Complete Genomes of Monosporascus.</title>
        <authorList>
            <person name="Robinson A.J."/>
            <person name="Natvig D.O."/>
        </authorList>
    </citation>
    <scope>NUCLEOTIDE SEQUENCE [LARGE SCALE GENOMIC DNA]</scope>
    <source>
        <strain evidence="1 2">CBS 110550</strain>
    </source>
</reference>
<dbReference type="Pfam" id="PF16815">
    <property type="entry name" value="HRI1"/>
    <property type="match status" value="1"/>
</dbReference>
<dbReference type="Gene3D" id="2.40.128.320">
    <property type="entry name" value="Protein HRI1, N-terminal domain"/>
    <property type="match status" value="2"/>
</dbReference>
<dbReference type="AlphaFoldDB" id="A0A4Q4TSK6"/>
<dbReference type="CDD" id="cd11693">
    <property type="entry name" value="HRI1_C_like"/>
    <property type="match status" value="1"/>
</dbReference>
<dbReference type="EMBL" id="QJNU01000018">
    <property type="protein sequence ID" value="RYP10426.1"/>
    <property type="molecule type" value="Genomic_DNA"/>
</dbReference>
<name>A0A4Q4TSK6_9PEZI</name>
<evidence type="ECO:0000313" key="1">
    <source>
        <dbReference type="EMBL" id="RYP10426.1"/>
    </source>
</evidence>
<comment type="caution">
    <text evidence="1">The sequence shown here is derived from an EMBL/GenBank/DDBJ whole genome shotgun (WGS) entry which is preliminary data.</text>
</comment>
<dbReference type="STRING" id="155417.A0A4Q4TSK6"/>
<organism evidence="1 2">
    <name type="scientific">Monosporascus ibericus</name>
    <dbReference type="NCBI Taxonomy" id="155417"/>
    <lineage>
        <taxon>Eukaryota</taxon>
        <taxon>Fungi</taxon>
        <taxon>Dikarya</taxon>
        <taxon>Ascomycota</taxon>
        <taxon>Pezizomycotina</taxon>
        <taxon>Sordariomycetes</taxon>
        <taxon>Xylariomycetidae</taxon>
        <taxon>Xylariales</taxon>
        <taxon>Xylariales incertae sedis</taxon>
        <taxon>Monosporascus</taxon>
    </lineage>
</organism>
<evidence type="ECO:0000313" key="2">
    <source>
        <dbReference type="Proteomes" id="UP000293360"/>
    </source>
</evidence>
<keyword evidence="2" id="KW-1185">Reference proteome</keyword>
<dbReference type="InterPro" id="IPR031818">
    <property type="entry name" value="Hri1"/>
</dbReference>
<proteinExistence type="predicted"/>
<evidence type="ECO:0008006" key="3">
    <source>
        <dbReference type="Google" id="ProtNLM"/>
    </source>
</evidence>